<sequence>MTLERDDVRSVFQAMLGRPPESEDVVEHFRAVPAVADLVRILSESGEFQARVGAAPAPAPSPFVFYNRAFDGEALVLRHVDGARAAAPGMRVNSFGVKVPEKVIPRAIVQHVPEVEASPIPSNWHADTAEFAAVLRAVELSGETFTMLELGCGWGCWMNISGVVARRAGKTARLVGVEGDRFNFGLAEEALAANGFTADDFTLHHGIAHAASGTAAFPQQQAGEDTWGLAPVFSTDEAAYAAAIGTGRYTELPMIAFDALAAEHGRFDLVHIDIQGGERDLVAAGIEALTRTAAYVVVGTHGRDIEGEVMRTFAAAGWTLEVERPAILDVPSREVTVDGVQGWRNPALV</sequence>
<protein>
    <submittedName>
        <fullName evidence="1">FkbM family methyltransferase</fullName>
    </submittedName>
</protein>
<dbReference type="RefSeq" id="WP_146620117.1">
    <property type="nucleotide sequence ID" value="NZ_JAIWKD010000004.1"/>
</dbReference>
<dbReference type="EMBL" id="QHHQ01000008">
    <property type="protein sequence ID" value="RAH97637.1"/>
    <property type="molecule type" value="Genomic_DNA"/>
</dbReference>
<dbReference type="GO" id="GO:0032259">
    <property type="term" value="P:methylation"/>
    <property type="evidence" value="ECO:0007669"/>
    <property type="project" value="UniProtKB-KW"/>
</dbReference>
<keyword evidence="1" id="KW-0489">Methyltransferase</keyword>
<reference evidence="1 2" key="1">
    <citation type="submission" date="2018-05" db="EMBL/GenBank/DDBJ databases">
        <title>Acuticoccus sediminis sp. nov., isolated from deep-sea sediment of Indian Ocean.</title>
        <authorList>
            <person name="Liu X."/>
            <person name="Lai Q."/>
            <person name="Du Y."/>
            <person name="Sun F."/>
            <person name="Zhang X."/>
            <person name="Wang S."/>
            <person name="Shao Z."/>
        </authorList>
    </citation>
    <scope>NUCLEOTIDE SEQUENCE [LARGE SCALE GENOMIC DNA]</scope>
    <source>
        <strain evidence="1 2">PTG4-2</strain>
    </source>
</reference>
<gene>
    <name evidence="1" type="ORF">DLJ53_27685</name>
</gene>
<dbReference type="AlphaFoldDB" id="A0A8B2NML0"/>
<keyword evidence="2" id="KW-1185">Reference proteome</keyword>
<accession>A0A8B2NML0</accession>
<dbReference type="Proteomes" id="UP000249590">
    <property type="component" value="Unassembled WGS sequence"/>
</dbReference>
<dbReference type="Gene3D" id="3.40.50.150">
    <property type="entry name" value="Vaccinia Virus protein VP39"/>
    <property type="match status" value="1"/>
</dbReference>
<evidence type="ECO:0000313" key="2">
    <source>
        <dbReference type="Proteomes" id="UP000249590"/>
    </source>
</evidence>
<proteinExistence type="predicted"/>
<evidence type="ECO:0000313" key="1">
    <source>
        <dbReference type="EMBL" id="RAH97637.1"/>
    </source>
</evidence>
<dbReference type="OrthoDB" id="7567573at2"/>
<name>A0A8B2NML0_9HYPH</name>
<dbReference type="GO" id="GO:0008168">
    <property type="term" value="F:methyltransferase activity"/>
    <property type="evidence" value="ECO:0007669"/>
    <property type="project" value="UniProtKB-KW"/>
</dbReference>
<dbReference type="InterPro" id="IPR029063">
    <property type="entry name" value="SAM-dependent_MTases_sf"/>
</dbReference>
<dbReference type="SUPFAM" id="SSF53335">
    <property type="entry name" value="S-adenosyl-L-methionine-dependent methyltransferases"/>
    <property type="match status" value="1"/>
</dbReference>
<comment type="caution">
    <text evidence="1">The sequence shown here is derived from an EMBL/GenBank/DDBJ whole genome shotgun (WGS) entry which is preliminary data.</text>
</comment>
<keyword evidence="1" id="KW-0808">Transferase</keyword>
<organism evidence="1 2">
    <name type="scientific">Acuticoccus sediminis</name>
    <dbReference type="NCBI Taxonomy" id="2184697"/>
    <lineage>
        <taxon>Bacteria</taxon>
        <taxon>Pseudomonadati</taxon>
        <taxon>Pseudomonadota</taxon>
        <taxon>Alphaproteobacteria</taxon>
        <taxon>Hyphomicrobiales</taxon>
        <taxon>Amorphaceae</taxon>
        <taxon>Acuticoccus</taxon>
    </lineage>
</organism>